<feature type="compositionally biased region" description="Basic and acidic residues" evidence="11">
    <location>
        <begin position="555"/>
        <end position="564"/>
    </location>
</feature>
<keyword evidence="7" id="KW-0694">RNA-binding</keyword>
<evidence type="ECO:0000256" key="1">
    <source>
        <dbReference type="ARBA" id="ARBA00004604"/>
    </source>
</evidence>
<feature type="domain" description="Helicase C-terminal" evidence="13">
    <location>
        <begin position="372"/>
        <end position="533"/>
    </location>
</feature>
<dbReference type="eggNOG" id="KOG0344">
    <property type="taxonomic scope" value="Eukaryota"/>
</dbReference>
<dbReference type="FunFam" id="3.40.50.300:FF:000759">
    <property type="entry name" value="probable ATP-dependent RNA helicase DDX52"/>
    <property type="match status" value="1"/>
</dbReference>
<dbReference type="GO" id="GO:0003723">
    <property type="term" value="F:RNA binding"/>
    <property type="evidence" value="ECO:0007669"/>
    <property type="project" value="UniProtKB-KW"/>
</dbReference>
<dbReference type="CDD" id="cd18787">
    <property type="entry name" value="SF2_C_DEAD"/>
    <property type="match status" value="1"/>
</dbReference>
<comment type="catalytic activity">
    <reaction evidence="10">
        <text>ATP + H2O = ADP + phosphate + H(+)</text>
        <dbReference type="Rhea" id="RHEA:13065"/>
        <dbReference type="ChEBI" id="CHEBI:15377"/>
        <dbReference type="ChEBI" id="CHEBI:15378"/>
        <dbReference type="ChEBI" id="CHEBI:30616"/>
        <dbReference type="ChEBI" id="CHEBI:43474"/>
        <dbReference type="ChEBI" id="CHEBI:456216"/>
        <dbReference type="EC" id="3.6.4.13"/>
    </reaction>
</comment>
<keyword evidence="6" id="KW-0067">ATP-binding</keyword>
<keyword evidence="4" id="KW-0378">Hydrolase</keyword>
<dbReference type="InterPro" id="IPR011545">
    <property type="entry name" value="DEAD/DEAH_box_helicase_dom"/>
</dbReference>
<dbReference type="GO" id="GO:0030490">
    <property type="term" value="P:maturation of SSU-rRNA"/>
    <property type="evidence" value="ECO:0007669"/>
    <property type="project" value="InterPro"/>
</dbReference>
<evidence type="ECO:0000259" key="13">
    <source>
        <dbReference type="PROSITE" id="PS51194"/>
    </source>
</evidence>
<dbReference type="InterPro" id="IPR050079">
    <property type="entry name" value="DEAD_box_RNA_helicase"/>
</dbReference>
<protein>
    <recommendedName>
        <fullName evidence="2">RNA helicase</fullName>
        <ecNumber evidence="2">3.6.4.13</ecNumber>
    </recommendedName>
</protein>
<evidence type="ECO:0000256" key="8">
    <source>
        <dbReference type="ARBA" id="ARBA00023242"/>
    </source>
</evidence>
<dbReference type="SMART" id="SM00487">
    <property type="entry name" value="DEXDc"/>
    <property type="match status" value="1"/>
</dbReference>
<gene>
    <name evidence="14" type="ORF">H696_04112</name>
</gene>
<evidence type="ECO:0000256" key="5">
    <source>
        <dbReference type="ARBA" id="ARBA00022806"/>
    </source>
</evidence>
<dbReference type="Gene3D" id="3.40.50.300">
    <property type="entry name" value="P-loop containing nucleotide triphosphate hydrolases"/>
    <property type="match status" value="2"/>
</dbReference>
<dbReference type="GeneID" id="20528837"/>
<keyword evidence="3" id="KW-0547">Nucleotide-binding</keyword>
<dbReference type="GO" id="GO:0005829">
    <property type="term" value="C:cytosol"/>
    <property type="evidence" value="ECO:0007669"/>
    <property type="project" value="TreeGrafter"/>
</dbReference>
<evidence type="ECO:0000256" key="11">
    <source>
        <dbReference type="SAM" id="MobiDB-lite"/>
    </source>
</evidence>
<dbReference type="EMBL" id="KB932206">
    <property type="protein sequence ID" value="KCV69704.1"/>
    <property type="molecule type" value="Genomic_DNA"/>
</dbReference>
<evidence type="ECO:0000256" key="7">
    <source>
        <dbReference type="ARBA" id="ARBA00022884"/>
    </source>
</evidence>
<dbReference type="RefSeq" id="XP_009496269.1">
    <property type="nucleotide sequence ID" value="XM_009497994.1"/>
</dbReference>
<evidence type="ECO:0000256" key="6">
    <source>
        <dbReference type="ARBA" id="ARBA00022840"/>
    </source>
</evidence>
<dbReference type="InterPro" id="IPR001650">
    <property type="entry name" value="Helicase_C-like"/>
</dbReference>
<dbReference type="GO" id="GO:0016787">
    <property type="term" value="F:hydrolase activity"/>
    <property type="evidence" value="ECO:0007669"/>
    <property type="project" value="UniProtKB-KW"/>
</dbReference>
<comment type="similarity">
    <text evidence="9">Belongs to the DEAD box helicase family. DDX52/ROK1 subfamily.</text>
</comment>
<accession>A0A058Z5Y5</accession>
<feature type="compositionally biased region" description="Basic residues" evidence="11">
    <location>
        <begin position="579"/>
        <end position="589"/>
    </location>
</feature>
<dbReference type="PANTHER" id="PTHR47959">
    <property type="entry name" value="ATP-DEPENDENT RNA HELICASE RHLE-RELATED"/>
    <property type="match status" value="1"/>
</dbReference>
<dbReference type="InterPro" id="IPR027417">
    <property type="entry name" value="P-loop_NTPase"/>
</dbReference>
<evidence type="ECO:0000313" key="14">
    <source>
        <dbReference type="EMBL" id="KCV69704.1"/>
    </source>
</evidence>
<dbReference type="PANTHER" id="PTHR47959:SF15">
    <property type="entry name" value="RNA HELICASE"/>
    <property type="match status" value="1"/>
</dbReference>
<dbReference type="STRING" id="691883.A0A058Z5Y5"/>
<dbReference type="Proteomes" id="UP000030693">
    <property type="component" value="Unassembled WGS sequence"/>
</dbReference>
<dbReference type="AlphaFoldDB" id="A0A058Z5Y5"/>
<organism evidence="14">
    <name type="scientific">Fonticula alba</name>
    <name type="common">Slime mold</name>
    <dbReference type="NCBI Taxonomy" id="691883"/>
    <lineage>
        <taxon>Eukaryota</taxon>
        <taxon>Rotosphaerida</taxon>
        <taxon>Fonticulaceae</taxon>
        <taxon>Fonticula</taxon>
    </lineage>
</organism>
<dbReference type="GO" id="GO:0005730">
    <property type="term" value="C:nucleolus"/>
    <property type="evidence" value="ECO:0007669"/>
    <property type="project" value="UniProtKB-SubCell"/>
</dbReference>
<keyword evidence="15" id="KW-1185">Reference proteome</keyword>
<evidence type="ECO:0000256" key="3">
    <source>
        <dbReference type="ARBA" id="ARBA00022741"/>
    </source>
</evidence>
<dbReference type="InterPro" id="IPR044764">
    <property type="entry name" value="DDX52/Rok1_DEADc"/>
</dbReference>
<sequence length="606" mass="66745">MNDPSAFSDWSERSLFSALGSGARFDRSAKKAFAGARDASAANQLSTSSKQTREKIASQLDFFGTGTSLLQGTTAKDKDAAAAEDDGPDTDTDADEPEDTGSGAESDAEDDGEDAPAQLSRKDRKRAQVRVSDPEAPKPVTSFQEFATRYGIASYLANNLEKYHYSNPTPIQQHALPIISEGREVLAIAPTGSGKTLAYLLPILHLLKGPSGEGHRALFIVPTRELAQQIYREFKRLSEGRNFRVCVLTKASAAGSKEQQVLSKRFDILITTPMRLVHLIQQKAVDLTKLEHLVLDEGDRLLELGFLEQVDEILAACGTAAGAGPAADTGRRPLSKYLFSATLSVQIESMARSFMRDPVRIVVGVRNTVSLTVEQSLMYVGSEEGKLLAIRQIIQKGVRPPVLIFVQSRERAKQLFHELVYDGINVDVIHSERTQQQRDQIVDKFRTGQIWFLIATELMGRGMDFKGVNLVINYDFPQTTVSYIHRVGRAGRAGRPGQAITLFTNDDKPMLRSIATVMKESGSKVEDWMLTLPRVSHGHKSKVAARPISRSDITSSHETKFERRIKSRKRQIIEQSKQKKDRAAKRAKKDAKSGGSSAETDASADS</sequence>
<dbReference type="Pfam" id="PF00271">
    <property type="entry name" value="Helicase_C"/>
    <property type="match status" value="1"/>
</dbReference>
<dbReference type="PROSITE" id="PS51194">
    <property type="entry name" value="HELICASE_CTER"/>
    <property type="match status" value="1"/>
</dbReference>
<feature type="region of interest" description="Disordered" evidence="11">
    <location>
        <begin position="67"/>
        <end position="138"/>
    </location>
</feature>
<comment type="subcellular location">
    <subcellularLocation>
        <location evidence="1">Nucleus</location>
        <location evidence="1">Nucleolus</location>
    </subcellularLocation>
</comment>
<evidence type="ECO:0000256" key="10">
    <source>
        <dbReference type="ARBA" id="ARBA00047984"/>
    </source>
</evidence>
<dbReference type="SUPFAM" id="SSF52540">
    <property type="entry name" value="P-loop containing nucleoside triphosphate hydrolases"/>
    <property type="match status" value="1"/>
</dbReference>
<dbReference type="PROSITE" id="PS51192">
    <property type="entry name" value="HELICASE_ATP_BIND_1"/>
    <property type="match status" value="1"/>
</dbReference>
<feature type="compositionally biased region" description="Acidic residues" evidence="11">
    <location>
        <begin position="82"/>
        <end position="99"/>
    </location>
</feature>
<dbReference type="CDD" id="cd17957">
    <property type="entry name" value="DEADc_DDX52"/>
    <property type="match status" value="1"/>
</dbReference>
<evidence type="ECO:0000256" key="4">
    <source>
        <dbReference type="ARBA" id="ARBA00022801"/>
    </source>
</evidence>
<dbReference type="OMA" id="EMAHSIM"/>
<dbReference type="OrthoDB" id="360161at2759"/>
<dbReference type="SMART" id="SM00490">
    <property type="entry name" value="HELICc"/>
    <property type="match status" value="1"/>
</dbReference>
<name>A0A058Z5Y5_FONAL</name>
<dbReference type="GO" id="GO:0003724">
    <property type="term" value="F:RNA helicase activity"/>
    <property type="evidence" value="ECO:0007669"/>
    <property type="project" value="UniProtKB-EC"/>
</dbReference>
<reference evidence="14" key="1">
    <citation type="submission" date="2013-04" db="EMBL/GenBank/DDBJ databases">
        <title>The Genome Sequence of Fonticula alba ATCC 38817.</title>
        <authorList>
            <consortium name="The Broad Institute Genomics Platform"/>
            <person name="Russ C."/>
            <person name="Cuomo C."/>
            <person name="Burger G."/>
            <person name="Gray M.W."/>
            <person name="Holland P.W.H."/>
            <person name="King N."/>
            <person name="Lang F.B.F."/>
            <person name="Roger A.J."/>
            <person name="Ruiz-Trillo I."/>
            <person name="Brown M."/>
            <person name="Walker B."/>
            <person name="Young S."/>
            <person name="Zeng Q."/>
            <person name="Gargeya S."/>
            <person name="Fitzgerald M."/>
            <person name="Haas B."/>
            <person name="Abouelleil A."/>
            <person name="Allen A.W."/>
            <person name="Alvarado L."/>
            <person name="Arachchi H.M."/>
            <person name="Berlin A.M."/>
            <person name="Chapman S.B."/>
            <person name="Gainer-Dewar J."/>
            <person name="Goldberg J."/>
            <person name="Griggs A."/>
            <person name="Gujja S."/>
            <person name="Hansen M."/>
            <person name="Howarth C."/>
            <person name="Imamovic A."/>
            <person name="Ireland A."/>
            <person name="Larimer J."/>
            <person name="McCowan C."/>
            <person name="Murphy C."/>
            <person name="Pearson M."/>
            <person name="Poon T.W."/>
            <person name="Priest M."/>
            <person name="Roberts A."/>
            <person name="Saif S."/>
            <person name="Shea T."/>
            <person name="Sisk P."/>
            <person name="Sykes S."/>
            <person name="Wortman J."/>
            <person name="Nusbaum C."/>
            <person name="Birren B."/>
        </authorList>
    </citation>
    <scope>NUCLEOTIDE SEQUENCE [LARGE SCALE GENOMIC DNA]</scope>
    <source>
        <strain evidence="14">ATCC 38817</strain>
    </source>
</reference>
<evidence type="ECO:0000313" key="15">
    <source>
        <dbReference type="Proteomes" id="UP000030693"/>
    </source>
</evidence>
<evidence type="ECO:0000256" key="2">
    <source>
        <dbReference type="ARBA" id="ARBA00012552"/>
    </source>
</evidence>
<evidence type="ECO:0000259" key="12">
    <source>
        <dbReference type="PROSITE" id="PS51192"/>
    </source>
</evidence>
<proteinExistence type="inferred from homology"/>
<dbReference type="InterPro" id="IPR014001">
    <property type="entry name" value="Helicase_ATP-bd"/>
</dbReference>
<feature type="domain" description="Helicase ATP-binding" evidence="12">
    <location>
        <begin position="176"/>
        <end position="361"/>
    </location>
</feature>
<keyword evidence="5" id="KW-0347">Helicase</keyword>
<feature type="region of interest" description="Disordered" evidence="11">
    <location>
        <begin position="539"/>
        <end position="606"/>
    </location>
</feature>
<evidence type="ECO:0000256" key="9">
    <source>
        <dbReference type="ARBA" id="ARBA00024355"/>
    </source>
</evidence>
<keyword evidence="8" id="KW-0539">Nucleus</keyword>
<dbReference type="GO" id="GO:0005524">
    <property type="term" value="F:ATP binding"/>
    <property type="evidence" value="ECO:0007669"/>
    <property type="project" value="UniProtKB-KW"/>
</dbReference>
<dbReference type="Pfam" id="PF00270">
    <property type="entry name" value="DEAD"/>
    <property type="match status" value="1"/>
</dbReference>
<dbReference type="EC" id="3.6.4.13" evidence="2"/>